<accession>A0A9D2AQ76</accession>
<keyword evidence="3" id="KW-0732">Signal</keyword>
<evidence type="ECO:0000259" key="4">
    <source>
        <dbReference type="Pfam" id="PF13472"/>
    </source>
</evidence>
<proteinExistence type="inferred from homology"/>
<dbReference type="Gene3D" id="3.40.50.1110">
    <property type="entry name" value="SGNH hydrolase"/>
    <property type="match status" value="1"/>
</dbReference>
<dbReference type="InterPro" id="IPR036514">
    <property type="entry name" value="SGNH_hydro_sf"/>
</dbReference>
<dbReference type="PANTHER" id="PTHR43695">
    <property type="entry name" value="PUTATIVE (AFU_ORTHOLOGUE AFUA_2G17250)-RELATED"/>
    <property type="match status" value="1"/>
</dbReference>
<evidence type="ECO:0000256" key="3">
    <source>
        <dbReference type="SAM" id="SignalP"/>
    </source>
</evidence>
<dbReference type="Proteomes" id="UP000824246">
    <property type="component" value="Unassembled WGS sequence"/>
</dbReference>
<dbReference type="CDD" id="cd01821">
    <property type="entry name" value="Rhamnogalacturan_acetylesterase_like"/>
    <property type="match status" value="1"/>
</dbReference>
<dbReference type="GO" id="GO:0016788">
    <property type="term" value="F:hydrolase activity, acting on ester bonds"/>
    <property type="evidence" value="ECO:0007669"/>
    <property type="project" value="UniProtKB-ARBA"/>
</dbReference>
<evidence type="ECO:0000313" key="6">
    <source>
        <dbReference type="Proteomes" id="UP000824246"/>
    </source>
</evidence>
<dbReference type="PANTHER" id="PTHR43695:SF1">
    <property type="entry name" value="RHAMNOGALACTURONAN ACETYLESTERASE"/>
    <property type="match status" value="1"/>
</dbReference>
<evidence type="ECO:0000313" key="5">
    <source>
        <dbReference type="EMBL" id="HIX45910.1"/>
    </source>
</evidence>
<gene>
    <name evidence="5" type="ORF">H9982_06780</name>
</gene>
<evidence type="ECO:0000256" key="2">
    <source>
        <dbReference type="ARBA" id="ARBA00022801"/>
    </source>
</evidence>
<reference evidence="5" key="1">
    <citation type="journal article" date="2021" name="PeerJ">
        <title>Extensive microbial diversity within the chicken gut microbiome revealed by metagenomics and culture.</title>
        <authorList>
            <person name="Gilroy R."/>
            <person name="Ravi A."/>
            <person name="Getino M."/>
            <person name="Pursley I."/>
            <person name="Horton D.L."/>
            <person name="Alikhan N.F."/>
            <person name="Baker D."/>
            <person name="Gharbi K."/>
            <person name="Hall N."/>
            <person name="Watson M."/>
            <person name="Adriaenssens E.M."/>
            <person name="Foster-Nyarko E."/>
            <person name="Jarju S."/>
            <person name="Secka A."/>
            <person name="Antonio M."/>
            <person name="Oren A."/>
            <person name="Chaudhuri R.R."/>
            <person name="La Ragione R."/>
            <person name="Hildebrand F."/>
            <person name="Pallen M.J."/>
        </authorList>
    </citation>
    <scope>NUCLEOTIDE SEQUENCE</scope>
    <source>
        <strain evidence="5">ChiHjej12B11-16260</strain>
    </source>
</reference>
<protein>
    <submittedName>
        <fullName evidence="5">Rhamnogalacturonan acetylesterase</fullName>
    </submittedName>
</protein>
<dbReference type="Pfam" id="PF13472">
    <property type="entry name" value="Lipase_GDSL_2"/>
    <property type="match status" value="1"/>
</dbReference>
<dbReference type="InterPro" id="IPR037459">
    <property type="entry name" value="RhgT-like"/>
</dbReference>
<dbReference type="InterPro" id="IPR013830">
    <property type="entry name" value="SGNH_hydro"/>
</dbReference>
<dbReference type="SUPFAM" id="SSF52266">
    <property type="entry name" value="SGNH hydrolase"/>
    <property type="match status" value="1"/>
</dbReference>
<evidence type="ECO:0000256" key="1">
    <source>
        <dbReference type="ARBA" id="ARBA00008668"/>
    </source>
</evidence>
<feature type="domain" description="SGNH hydrolase-type esterase" evidence="4">
    <location>
        <begin position="31"/>
        <end position="241"/>
    </location>
</feature>
<keyword evidence="2" id="KW-0378">Hydrolase</keyword>
<feature type="chain" id="PRO_5039023381" evidence="3">
    <location>
        <begin position="26"/>
        <end position="631"/>
    </location>
</feature>
<reference evidence="5" key="2">
    <citation type="submission" date="2021-04" db="EMBL/GenBank/DDBJ databases">
        <authorList>
            <person name="Gilroy R."/>
        </authorList>
    </citation>
    <scope>NUCLEOTIDE SEQUENCE</scope>
    <source>
        <strain evidence="5">ChiHjej12B11-16260</strain>
    </source>
</reference>
<comment type="caution">
    <text evidence="5">The sequence shown here is derived from an EMBL/GenBank/DDBJ whole genome shotgun (WGS) entry which is preliminary data.</text>
</comment>
<name>A0A9D2AQ76_9BACT</name>
<sequence length="631" mass="68412">MKHNFSLLCAATCALSFFSMNDAQALKVHTIGDSTMANYEEGTTDKRGWGQMFNQFFMGDIEVNNRAKSGASSKSFYNEAPYWTTVKQQIEAGDYVFIQFAHNDEKNDGVDGDELQAQYPDSVVADTRGTSPFGTYKEYLRKYVDETRALDATPVLVTPIVRKYFGSDGKITQKGRHNLSTDGSHDLDYVLAMKEVAVEKEVLLIDHTEMTAQLVEAYGVEEATAQLYCADDNTHTSATGAMLFARLVAQDMVRQGILAEYVNAEASIIVNPSAIDFGRGYPNAVKTYECTVMGMDLVPAEGNITISATEPFTVSADGVAFQSSIDIPYTDGALALTRFVVKGVGSEAGILEGVLTVTNGNVENSVPMTLEVVDLTDGEPFSVFWDLSKTSDYVAEGPVTPVAESWSKMYAKSYASPGSDVVWPEESGIEAGYKTQRNCIEGDVWPAGEIDAVSDRYIQFGVTANPGSEMTVDTIGIYIGGSGGSGMIWRVEYSIEENFANQMVISENLKNAKNTMYAIEAVPMVKVPAGKTLLLRIYPWYNGEATGKTICLSNLYIGGVVSATGAVETPRRENNLRYEGTTLRGEAGVALTVYNLAGACVAYGVGDLDLHALPQGVYVARSGENTLKIVR</sequence>
<comment type="similarity">
    <text evidence="1">Belongs to the 'GDSL' lipolytic enzyme family.</text>
</comment>
<dbReference type="EMBL" id="DXFB01000173">
    <property type="protein sequence ID" value="HIX45910.1"/>
    <property type="molecule type" value="Genomic_DNA"/>
</dbReference>
<organism evidence="5 6">
    <name type="scientific">Candidatus Barnesiella excrementipullorum</name>
    <dbReference type="NCBI Taxonomy" id="2838479"/>
    <lineage>
        <taxon>Bacteria</taxon>
        <taxon>Pseudomonadati</taxon>
        <taxon>Bacteroidota</taxon>
        <taxon>Bacteroidia</taxon>
        <taxon>Bacteroidales</taxon>
        <taxon>Barnesiellaceae</taxon>
        <taxon>Barnesiella</taxon>
    </lineage>
</organism>
<dbReference type="AlphaFoldDB" id="A0A9D2AQ76"/>
<feature type="signal peptide" evidence="3">
    <location>
        <begin position="1"/>
        <end position="25"/>
    </location>
</feature>